<dbReference type="InterPro" id="IPR036188">
    <property type="entry name" value="FAD/NAD-bd_sf"/>
</dbReference>
<dbReference type="AlphaFoldDB" id="X8DEK9"/>
<dbReference type="Proteomes" id="UP000023351">
    <property type="component" value="Unassembled WGS sequence"/>
</dbReference>
<dbReference type="Gene3D" id="3.50.50.60">
    <property type="entry name" value="FAD/NAD(P)-binding domain"/>
    <property type="match status" value="1"/>
</dbReference>
<evidence type="ECO:0000313" key="2">
    <source>
        <dbReference type="Proteomes" id="UP000023351"/>
    </source>
</evidence>
<accession>X8DEK9</accession>
<comment type="caution">
    <text evidence="1">The sequence shown here is derived from an EMBL/GenBank/DDBJ whole genome shotgun (WGS) entry which is preliminary data.</text>
</comment>
<evidence type="ECO:0000313" key="1">
    <source>
        <dbReference type="EMBL" id="EUA65915.1"/>
    </source>
</evidence>
<dbReference type="EMBL" id="JAOJ01000005">
    <property type="protein sequence ID" value="EUA65915.1"/>
    <property type="molecule type" value="Genomic_DNA"/>
</dbReference>
<dbReference type="PATRIC" id="fig|1299321.3.peg.5871"/>
<proteinExistence type="predicted"/>
<reference evidence="1 2" key="1">
    <citation type="submission" date="2013-12" db="EMBL/GenBank/DDBJ databases">
        <authorList>
            <person name="Zelazny A."/>
            <person name="Olivier K."/>
            <person name="Holland S."/>
            <person name="Lenaerts A."/>
            <person name="Ordway D."/>
            <person name="DeGroote M.A."/>
            <person name="Parker T."/>
            <person name="Sizemore C."/>
            <person name="Tallon L.J."/>
            <person name="Sadzewicz L.K."/>
            <person name="Sengamalay N."/>
            <person name="Fraser C.M."/>
            <person name="Hine E."/>
            <person name="Shefchek K.A."/>
            <person name="Das S.P."/>
            <person name="Tettelin H."/>
        </authorList>
    </citation>
    <scope>NUCLEOTIDE SEQUENCE [LARGE SCALE GENOMIC DNA]</scope>
    <source>
        <strain evidence="1 2">1513</strain>
    </source>
</reference>
<gene>
    <name evidence="1" type="ORF">I540_6069</name>
</gene>
<name>X8DEK9_9MYCO</name>
<sequence length="63" mass="6886">MALDVARVLTGDVERLARTDISDTALTALRSSKLREVVIVGRRGPSIRRSRCPNSSGWSDCLT</sequence>
<organism evidence="1 2">
    <name type="scientific">Mycobacteroides abscessus subsp. bolletii 1513</name>
    <dbReference type="NCBI Taxonomy" id="1299321"/>
    <lineage>
        <taxon>Bacteria</taxon>
        <taxon>Bacillati</taxon>
        <taxon>Actinomycetota</taxon>
        <taxon>Actinomycetes</taxon>
        <taxon>Mycobacteriales</taxon>
        <taxon>Mycobacteriaceae</taxon>
        <taxon>Mycobacteroides</taxon>
        <taxon>Mycobacteroides abscessus</taxon>
    </lineage>
</organism>
<protein>
    <submittedName>
        <fullName evidence="1">Putative ferredoxin/ferredoxin--NADP reductase domain protein</fullName>
    </submittedName>
</protein>
<dbReference type="SUPFAM" id="SSF51905">
    <property type="entry name" value="FAD/NAD(P)-binding domain"/>
    <property type="match status" value="1"/>
</dbReference>